<evidence type="ECO:0000256" key="1">
    <source>
        <dbReference type="ARBA" id="ARBA00001917"/>
    </source>
</evidence>
<dbReference type="PANTHER" id="PTHR43567:SF1">
    <property type="entry name" value="FLAVOREDOXIN"/>
    <property type="match status" value="1"/>
</dbReference>
<evidence type="ECO:0000313" key="5">
    <source>
        <dbReference type="EMBL" id="EOR06591.1"/>
    </source>
</evidence>
<dbReference type="InterPro" id="IPR012349">
    <property type="entry name" value="Split_barrel_FMN-bd"/>
</dbReference>
<dbReference type="GO" id="GO:0010181">
    <property type="term" value="F:FMN binding"/>
    <property type="evidence" value="ECO:0007669"/>
    <property type="project" value="InterPro"/>
</dbReference>
<evidence type="ECO:0000313" key="6">
    <source>
        <dbReference type="Proteomes" id="UP000016201"/>
    </source>
</evidence>
<keyword evidence="2" id="KW-0285">Flavoprotein</keyword>
<dbReference type="Gene3D" id="2.30.110.10">
    <property type="entry name" value="Electron Transport, Fmn-binding Protein, Chain A"/>
    <property type="match status" value="1"/>
</dbReference>
<dbReference type="InterPro" id="IPR052174">
    <property type="entry name" value="Flavoredoxin"/>
</dbReference>
<keyword evidence="6" id="KW-1185">Reference proteome</keyword>
<dbReference type="Pfam" id="PF01613">
    <property type="entry name" value="Flavin_Reduct"/>
    <property type="match status" value="1"/>
</dbReference>
<accession>R9B2H1</accession>
<dbReference type="EMBL" id="AQFM01000039">
    <property type="protein sequence ID" value="EOR06591.1"/>
    <property type="molecule type" value="Genomic_DNA"/>
</dbReference>
<dbReference type="SUPFAM" id="SSF50475">
    <property type="entry name" value="FMN-binding split barrel"/>
    <property type="match status" value="1"/>
</dbReference>
<dbReference type="eggNOG" id="COG1853">
    <property type="taxonomic scope" value="Bacteria"/>
</dbReference>
<comment type="similarity">
    <text evidence="3">Belongs to the flavoredoxin family.</text>
</comment>
<dbReference type="SMART" id="SM00903">
    <property type="entry name" value="Flavin_Reduct"/>
    <property type="match status" value="1"/>
</dbReference>
<reference evidence="5 6" key="1">
    <citation type="submission" date="2013-03" db="EMBL/GenBank/DDBJ databases">
        <title>The Genome Sequence of Acinetobacter tandoii CIP 107469.</title>
        <authorList>
            <consortium name="The Broad Institute Genome Sequencing Platform"/>
            <consortium name="The Broad Institute Genome Sequencing Center for Infectious Disease"/>
            <person name="Cerqueira G."/>
            <person name="Feldgarden M."/>
            <person name="Courvalin P."/>
            <person name="Perichon B."/>
            <person name="Grillot-Courvalin C."/>
            <person name="Clermont D."/>
            <person name="Rocha E."/>
            <person name="Yoon E.-J."/>
            <person name="Nemec A."/>
            <person name="Walker B."/>
            <person name="Young S.K."/>
            <person name="Zeng Q."/>
            <person name="Gargeya S."/>
            <person name="Fitzgerald M."/>
            <person name="Haas B."/>
            <person name="Abouelleil A."/>
            <person name="Alvarado L."/>
            <person name="Arachchi H.M."/>
            <person name="Berlin A.M."/>
            <person name="Chapman S.B."/>
            <person name="Dewar J."/>
            <person name="Goldberg J."/>
            <person name="Griggs A."/>
            <person name="Gujja S."/>
            <person name="Hansen M."/>
            <person name="Howarth C."/>
            <person name="Imamovic A."/>
            <person name="Larimer J."/>
            <person name="McCowan C."/>
            <person name="Murphy C."/>
            <person name="Neiman D."/>
            <person name="Pearson M."/>
            <person name="Priest M."/>
            <person name="Roberts A."/>
            <person name="Saif S."/>
            <person name="Shea T."/>
            <person name="Sisk P."/>
            <person name="Sykes S."/>
            <person name="Wortman J."/>
            <person name="Nusbaum C."/>
            <person name="Birren B."/>
        </authorList>
    </citation>
    <scope>NUCLEOTIDE SEQUENCE [LARGE SCALE GENOMIC DNA]</scope>
    <source>
        <strain evidence="5 6">CIP 107469</strain>
    </source>
</reference>
<dbReference type="InterPro" id="IPR002563">
    <property type="entry name" value="Flavin_Rdtase-like_dom"/>
</dbReference>
<sequence>MLLNLNMAELLNPHIQPVELAKAYRLLNHGPTVLVSAQHEQEANVMTAAWACALELVPAKVSVVLDKSTKTRKLIEGSGYFALQVPTLKQIELVQALGSISQFDDPAKLEHCHTPLFHFDGFNLPMVEGCAAWLICELIPEPHNQQVHDLFIGKVVAAYADDRVFRDGHWYYHEADPSWKSVHHVAGGHYYTIGDAVDANKS</sequence>
<organism evidence="5 6">
    <name type="scientific">Acinetobacter tandoii DSM 14970 = CIP 107469</name>
    <dbReference type="NCBI Taxonomy" id="1120927"/>
    <lineage>
        <taxon>Bacteria</taxon>
        <taxon>Pseudomonadati</taxon>
        <taxon>Pseudomonadota</taxon>
        <taxon>Gammaproteobacteria</taxon>
        <taxon>Moraxellales</taxon>
        <taxon>Moraxellaceae</taxon>
        <taxon>Acinetobacter</taxon>
    </lineage>
</organism>
<dbReference type="AlphaFoldDB" id="R9B2H1"/>
<evidence type="ECO:0000259" key="4">
    <source>
        <dbReference type="SMART" id="SM00903"/>
    </source>
</evidence>
<feature type="domain" description="Flavin reductase like" evidence="4">
    <location>
        <begin position="25"/>
        <end position="172"/>
    </location>
</feature>
<gene>
    <name evidence="5" type="ORF">I593_02459</name>
</gene>
<comment type="caution">
    <text evidence="5">The sequence shown here is derived from an EMBL/GenBank/DDBJ whole genome shotgun (WGS) entry which is preliminary data.</text>
</comment>
<evidence type="ECO:0000256" key="3">
    <source>
        <dbReference type="ARBA" id="ARBA00038054"/>
    </source>
</evidence>
<protein>
    <recommendedName>
        <fullName evidence="4">Flavin reductase like domain-containing protein</fullName>
    </recommendedName>
</protein>
<dbReference type="PATRIC" id="fig|1120927.3.peg.2392"/>
<dbReference type="PANTHER" id="PTHR43567">
    <property type="entry name" value="FLAVOREDOXIN-RELATED-RELATED"/>
    <property type="match status" value="1"/>
</dbReference>
<name>R9B2H1_9GAMM</name>
<proteinExistence type="inferred from homology"/>
<comment type="cofactor">
    <cofactor evidence="1">
        <name>FMN</name>
        <dbReference type="ChEBI" id="CHEBI:58210"/>
    </cofactor>
</comment>
<evidence type="ECO:0000256" key="2">
    <source>
        <dbReference type="ARBA" id="ARBA00022630"/>
    </source>
</evidence>
<dbReference type="Proteomes" id="UP000016201">
    <property type="component" value="Unassembled WGS sequence"/>
</dbReference>
<dbReference type="GO" id="GO:0016646">
    <property type="term" value="F:oxidoreductase activity, acting on the CH-NH group of donors, NAD or NADP as acceptor"/>
    <property type="evidence" value="ECO:0007669"/>
    <property type="project" value="UniProtKB-ARBA"/>
</dbReference>